<dbReference type="GO" id="GO:0008283">
    <property type="term" value="P:cell population proliferation"/>
    <property type="evidence" value="ECO:0007669"/>
    <property type="project" value="InterPro"/>
</dbReference>
<accession>A0A0M9ABV4</accession>
<dbReference type="GO" id="GO:0006974">
    <property type="term" value="P:DNA damage response"/>
    <property type="evidence" value="ECO:0007669"/>
    <property type="project" value="InterPro"/>
</dbReference>
<dbReference type="Proteomes" id="UP000053105">
    <property type="component" value="Unassembled WGS sequence"/>
</dbReference>
<dbReference type="InterPro" id="IPR038904">
    <property type="entry name" value="BRAT1"/>
</dbReference>
<organism evidence="5 6">
    <name type="scientific">Melipona quadrifasciata</name>
    <dbReference type="NCBI Taxonomy" id="166423"/>
    <lineage>
        <taxon>Eukaryota</taxon>
        <taxon>Metazoa</taxon>
        <taxon>Ecdysozoa</taxon>
        <taxon>Arthropoda</taxon>
        <taxon>Hexapoda</taxon>
        <taxon>Insecta</taxon>
        <taxon>Pterygota</taxon>
        <taxon>Neoptera</taxon>
        <taxon>Endopterygota</taxon>
        <taxon>Hymenoptera</taxon>
        <taxon>Apocrita</taxon>
        <taxon>Aculeata</taxon>
        <taxon>Apoidea</taxon>
        <taxon>Anthophila</taxon>
        <taxon>Apidae</taxon>
        <taxon>Melipona</taxon>
    </lineage>
</organism>
<dbReference type="Pfam" id="PF02985">
    <property type="entry name" value="HEAT"/>
    <property type="match status" value="1"/>
</dbReference>
<dbReference type="EMBL" id="KQ435689">
    <property type="protein sequence ID" value="KOX81290.1"/>
    <property type="molecule type" value="Genomic_DNA"/>
</dbReference>
<evidence type="ECO:0000256" key="2">
    <source>
        <dbReference type="ARBA" id="ARBA00022490"/>
    </source>
</evidence>
<dbReference type="PANTHER" id="PTHR21331:SF2">
    <property type="entry name" value="BRCA1-ASSOCIATED ATM ACTIVATOR 1"/>
    <property type="match status" value="1"/>
</dbReference>
<sequence length="858" mass="98623">MSSSDNSKKLSEVLELFLLPKYNIVSVTYLDLLLSHISDDIKECNANNYESCELFQKWVLKALNTWSTECLPSQPIITFTLKLVGLVSRNELRFHYWQFKNVYNKLCDIFNLHKDDLPMSIKMAYITMLINLIKHKSGRQWIMDSGAWKDVMKYAHWNQTLYVTHESHRFLWLLLLHEQQNVDFCKEVILTMSAPLMTNTIGSQTHQVLQDNYLEENKLLCTTLDLLTNIIENTLFANMDNTVPELCQEIIGLEMRIKALFEACISTKIVPLSLCIKHTYRDSDIFDMFVSKMFDVTCVPIQRLGYNIRDVVFKNHVPLAQIAKVNIDLLIEITDIMDRDIAVIVFQALCHVLKNCVPDTCNETLDNMTNAIHLENVSRKQIHKFPLEGDPIVDHPTLLLSLLNGLATMTEKFKLKWQECVETICLLSLGQEILNHPGTLPIICVKALKICKLAIQNFMSPNLVLLTETDSHMKEIGPTLFKRLHDVNWEVRDSVLETLNTIAVISEDKYPTFQEYLLANEFLQLAVEIAKTDSESYVRASALVFLSTTVRINKLWEEKLSQFDLPNTAIILLNNESEGLVRKEAVILLKELYVHRKWPKNMIDSMILAMAKTAVLDLHWEVKISALEYWNHVITSHLSDQGVLDGHFPKVTFSKEHRKIVSLNETEIKRRLNKALDELAKQNCLGVLLVTLEDSDFEVCKMAATIINKLKTFLLKYKLNEPLPALPLPKDSATFDTSYVKYESPTNDASSNCEMRNNSNNVIEEILDVNDASLLASIYNNSTNVVGSKPQKSEKKTFQHISCVTRQIFLEKIFDMNIDAYIEEKDRWLATYTTGFDSVLDDILTMYKKEDVNSMDCY</sequence>
<dbReference type="SUPFAM" id="SSF48371">
    <property type="entry name" value="ARM repeat"/>
    <property type="match status" value="1"/>
</dbReference>
<evidence type="ECO:0000256" key="3">
    <source>
        <dbReference type="ARBA" id="ARBA00022737"/>
    </source>
</evidence>
<keyword evidence="6" id="KW-1185">Reference proteome</keyword>
<proteinExistence type="inferred from homology"/>
<evidence type="ECO:0000256" key="1">
    <source>
        <dbReference type="ARBA" id="ARBA00004496"/>
    </source>
</evidence>
<dbReference type="GO" id="GO:0005634">
    <property type="term" value="C:nucleus"/>
    <property type="evidence" value="ECO:0007669"/>
    <property type="project" value="TreeGrafter"/>
</dbReference>
<comment type="subcellular location">
    <subcellularLocation>
        <location evidence="1">Cytoplasm</location>
    </subcellularLocation>
</comment>
<dbReference type="InterPro" id="IPR016024">
    <property type="entry name" value="ARM-type_fold"/>
</dbReference>
<keyword evidence="2" id="KW-0963">Cytoplasm</keyword>
<evidence type="ECO:0000256" key="4">
    <source>
        <dbReference type="ARBA" id="ARBA00061308"/>
    </source>
</evidence>
<dbReference type="PANTHER" id="PTHR21331">
    <property type="entry name" value="BRCA1-ASSOCIATED ATM ACTIVATOR 1"/>
    <property type="match status" value="1"/>
</dbReference>
<name>A0A0M9ABV4_9HYME</name>
<dbReference type="STRING" id="166423.A0A0M9ABV4"/>
<comment type="similarity">
    <text evidence="4">Belongs to the BRAT1 family.</text>
</comment>
<gene>
    <name evidence="5" type="ORF">WN51_00198</name>
</gene>
<dbReference type="InterPro" id="IPR011989">
    <property type="entry name" value="ARM-like"/>
</dbReference>
<reference evidence="5 6" key="1">
    <citation type="submission" date="2015-07" db="EMBL/GenBank/DDBJ databases">
        <title>The genome of Melipona quadrifasciata.</title>
        <authorList>
            <person name="Pan H."/>
            <person name="Kapheim K."/>
        </authorList>
    </citation>
    <scope>NUCLEOTIDE SEQUENCE [LARGE SCALE GENOMIC DNA]</scope>
    <source>
        <strain evidence="5">0111107301</strain>
        <tissue evidence="5">Whole body</tissue>
    </source>
</reference>
<evidence type="ECO:0000313" key="5">
    <source>
        <dbReference type="EMBL" id="KOX81290.1"/>
    </source>
</evidence>
<keyword evidence="3" id="KW-0677">Repeat</keyword>
<dbReference type="Gene3D" id="1.25.10.10">
    <property type="entry name" value="Leucine-rich Repeat Variant"/>
    <property type="match status" value="1"/>
</dbReference>
<evidence type="ECO:0000313" key="6">
    <source>
        <dbReference type="Proteomes" id="UP000053105"/>
    </source>
</evidence>
<dbReference type="AlphaFoldDB" id="A0A0M9ABV4"/>
<dbReference type="GO" id="GO:0005737">
    <property type="term" value="C:cytoplasm"/>
    <property type="evidence" value="ECO:0007669"/>
    <property type="project" value="UniProtKB-SubCell"/>
</dbReference>
<dbReference type="OrthoDB" id="10057956at2759"/>
<dbReference type="InterPro" id="IPR000357">
    <property type="entry name" value="HEAT"/>
</dbReference>
<protein>
    <submittedName>
        <fullName evidence="5">BRCA1-associated ATM activator 1</fullName>
    </submittedName>
</protein>